<evidence type="ECO:0000313" key="3">
    <source>
        <dbReference type="Proteomes" id="UP001558713"/>
    </source>
</evidence>
<dbReference type="Pfam" id="PF03732">
    <property type="entry name" value="Retrotrans_gag"/>
    <property type="match status" value="1"/>
</dbReference>
<feature type="domain" description="Retrotransposon gag" evidence="1">
    <location>
        <begin position="3"/>
        <end position="79"/>
    </location>
</feature>
<sequence length="137" mass="15487">MSRFYITNLPRSYQLTQQIWSLQQGSMSLSDYYTALKTLWDDLDGSYCVITCQNCKCCVATVSKDEHAKIVKFFAGLNESYATIRNQILMKKTIPDLAEIYNLLDQDHSQCNLIPVSNNASAFQVSASPDDQYAYSG</sequence>
<name>A0ABD1B6W1_CARAN</name>
<gene>
    <name evidence="2" type="ORF">V5N11_030245</name>
</gene>
<dbReference type="EMBL" id="JBANAX010000305">
    <property type="protein sequence ID" value="KAL1214678.1"/>
    <property type="molecule type" value="Genomic_DNA"/>
</dbReference>
<reference evidence="2 3" key="1">
    <citation type="submission" date="2024-04" db="EMBL/GenBank/DDBJ databases">
        <title>Genome assembly C_amara_ONT_v2.</title>
        <authorList>
            <person name="Yant L."/>
            <person name="Moore C."/>
            <person name="Slenker M."/>
        </authorList>
    </citation>
    <scope>NUCLEOTIDE SEQUENCE [LARGE SCALE GENOMIC DNA]</scope>
    <source>
        <tissue evidence="2">Leaf</tissue>
    </source>
</reference>
<dbReference type="InterPro" id="IPR005162">
    <property type="entry name" value="Retrotrans_gag_dom"/>
</dbReference>
<comment type="caution">
    <text evidence="2">The sequence shown here is derived from an EMBL/GenBank/DDBJ whole genome shotgun (WGS) entry which is preliminary data.</text>
</comment>
<dbReference type="PANTHER" id="PTHR34222:SF79">
    <property type="entry name" value="RETROVIRUS-RELATED POL POLYPROTEIN FROM TRANSPOSON TNT 1-94"/>
    <property type="match status" value="1"/>
</dbReference>
<evidence type="ECO:0000259" key="1">
    <source>
        <dbReference type="Pfam" id="PF03732"/>
    </source>
</evidence>
<dbReference type="AlphaFoldDB" id="A0ABD1B6W1"/>
<dbReference type="Proteomes" id="UP001558713">
    <property type="component" value="Unassembled WGS sequence"/>
</dbReference>
<organism evidence="2 3">
    <name type="scientific">Cardamine amara subsp. amara</name>
    <dbReference type="NCBI Taxonomy" id="228776"/>
    <lineage>
        <taxon>Eukaryota</taxon>
        <taxon>Viridiplantae</taxon>
        <taxon>Streptophyta</taxon>
        <taxon>Embryophyta</taxon>
        <taxon>Tracheophyta</taxon>
        <taxon>Spermatophyta</taxon>
        <taxon>Magnoliopsida</taxon>
        <taxon>eudicotyledons</taxon>
        <taxon>Gunneridae</taxon>
        <taxon>Pentapetalae</taxon>
        <taxon>rosids</taxon>
        <taxon>malvids</taxon>
        <taxon>Brassicales</taxon>
        <taxon>Brassicaceae</taxon>
        <taxon>Cardamineae</taxon>
        <taxon>Cardamine</taxon>
    </lineage>
</organism>
<keyword evidence="3" id="KW-1185">Reference proteome</keyword>
<proteinExistence type="predicted"/>
<accession>A0ABD1B6W1</accession>
<evidence type="ECO:0000313" key="2">
    <source>
        <dbReference type="EMBL" id="KAL1214678.1"/>
    </source>
</evidence>
<protein>
    <recommendedName>
        <fullName evidence="1">Retrotransposon gag domain-containing protein</fullName>
    </recommendedName>
</protein>
<dbReference type="PANTHER" id="PTHR34222">
    <property type="entry name" value="GAG_PRE-INTEGRS DOMAIN-CONTAINING PROTEIN"/>
    <property type="match status" value="1"/>
</dbReference>